<name>A0A8X7C908_9ARAC</name>
<reference evidence="2" key="1">
    <citation type="submission" date="2020-08" db="EMBL/GenBank/DDBJ databases">
        <title>Multicomponent nature underlies the extraordinary mechanical properties of spider dragline silk.</title>
        <authorList>
            <person name="Kono N."/>
            <person name="Nakamura H."/>
            <person name="Mori M."/>
            <person name="Yoshida Y."/>
            <person name="Ohtoshi R."/>
            <person name="Malay A.D."/>
            <person name="Moran D.A.P."/>
            <person name="Tomita M."/>
            <person name="Numata K."/>
            <person name="Arakawa K."/>
        </authorList>
    </citation>
    <scope>NUCLEOTIDE SEQUENCE</scope>
</reference>
<keyword evidence="3" id="KW-1185">Reference proteome</keyword>
<dbReference type="GO" id="GO:0015074">
    <property type="term" value="P:DNA integration"/>
    <property type="evidence" value="ECO:0007669"/>
    <property type="project" value="InterPro"/>
</dbReference>
<dbReference type="EMBL" id="BMAV01014168">
    <property type="protein sequence ID" value="GFY62329.1"/>
    <property type="molecule type" value="Genomic_DNA"/>
</dbReference>
<dbReference type="OrthoDB" id="6428870at2759"/>
<gene>
    <name evidence="2" type="primary">AVEN_230656_1</name>
    <name evidence="2" type="ORF">TNIN_211371</name>
</gene>
<evidence type="ECO:0000259" key="1">
    <source>
        <dbReference type="PROSITE" id="PS50994"/>
    </source>
</evidence>
<accession>A0A8X7C908</accession>
<evidence type="ECO:0000313" key="3">
    <source>
        <dbReference type="Proteomes" id="UP000886998"/>
    </source>
</evidence>
<dbReference type="Gene3D" id="3.30.420.10">
    <property type="entry name" value="Ribonuclease H-like superfamily/Ribonuclease H"/>
    <property type="match status" value="1"/>
</dbReference>
<dbReference type="GO" id="GO:0003676">
    <property type="term" value="F:nucleic acid binding"/>
    <property type="evidence" value="ECO:0007669"/>
    <property type="project" value="InterPro"/>
</dbReference>
<dbReference type="PROSITE" id="PS50994">
    <property type="entry name" value="INTEGRASE"/>
    <property type="match status" value="1"/>
</dbReference>
<evidence type="ECO:0000313" key="2">
    <source>
        <dbReference type="EMBL" id="GFY62329.1"/>
    </source>
</evidence>
<proteinExistence type="predicted"/>
<dbReference type="PANTHER" id="PTHR47266">
    <property type="entry name" value="ENDONUCLEASE-RELATED"/>
    <property type="match status" value="1"/>
</dbReference>
<dbReference type="InterPro" id="IPR052160">
    <property type="entry name" value="Gypsy_RT_Integrase-like"/>
</dbReference>
<dbReference type="InterPro" id="IPR036397">
    <property type="entry name" value="RNaseH_sf"/>
</dbReference>
<comment type="caution">
    <text evidence="2">The sequence shown here is derived from an EMBL/GenBank/DDBJ whole genome shotgun (WGS) entry which is preliminary data.</text>
</comment>
<dbReference type="SUPFAM" id="SSF53098">
    <property type="entry name" value="Ribonuclease H-like"/>
    <property type="match status" value="1"/>
</dbReference>
<dbReference type="InterPro" id="IPR012337">
    <property type="entry name" value="RNaseH-like_sf"/>
</dbReference>
<feature type="domain" description="Integrase catalytic" evidence="1">
    <location>
        <begin position="1"/>
        <end position="66"/>
    </location>
</feature>
<dbReference type="InterPro" id="IPR001584">
    <property type="entry name" value="Integrase_cat-core"/>
</dbReference>
<dbReference type="AlphaFoldDB" id="A0A8X7C908"/>
<organism evidence="2 3">
    <name type="scientific">Trichonephila inaurata madagascariensis</name>
    <dbReference type="NCBI Taxonomy" id="2747483"/>
    <lineage>
        <taxon>Eukaryota</taxon>
        <taxon>Metazoa</taxon>
        <taxon>Ecdysozoa</taxon>
        <taxon>Arthropoda</taxon>
        <taxon>Chelicerata</taxon>
        <taxon>Arachnida</taxon>
        <taxon>Araneae</taxon>
        <taxon>Araneomorphae</taxon>
        <taxon>Entelegynae</taxon>
        <taxon>Araneoidea</taxon>
        <taxon>Nephilidae</taxon>
        <taxon>Trichonephila</taxon>
        <taxon>Trichonephila inaurata</taxon>
    </lineage>
</organism>
<protein>
    <submittedName>
        <fullName evidence="2">Integrase catalytic domain-containing protein</fullName>
    </submittedName>
</protein>
<dbReference type="Proteomes" id="UP000886998">
    <property type="component" value="Unassembled WGS sequence"/>
</dbReference>
<sequence>MTTAYHPQTNGLAESFTKTLAAMLAMYVDVEQKTWDRILPFVTFASNTARQYTTGFTPFFLTFGREAETTLGMPCSKRAHRIYNTRLRSPISDPGGRIPSVGSDLHPCSTRERPTSLQFKTSCPAVPAGMKPHYDPDLQARFNDSVASDDRRLEKVHHPLEGTTIPDQVPKTRLARTSEDAVLLRREH</sequence>